<organism evidence="4 5">
    <name type="scientific">Taibaiella chishuiensis</name>
    <dbReference type="NCBI Taxonomy" id="1434707"/>
    <lineage>
        <taxon>Bacteria</taxon>
        <taxon>Pseudomonadati</taxon>
        <taxon>Bacteroidota</taxon>
        <taxon>Chitinophagia</taxon>
        <taxon>Chitinophagales</taxon>
        <taxon>Chitinophagaceae</taxon>
        <taxon>Taibaiella</taxon>
    </lineage>
</organism>
<keyword evidence="2" id="KW-0732">Signal</keyword>
<protein>
    <submittedName>
        <fullName evidence="4">Putative secreted protein (Por secretion system target)</fullName>
    </submittedName>
</protein>
<dbReference type="Proteomes" id="UP000240572">
    <property type="component" value="Unassembled WGS sequence"/>
</dbReference>
<dbReference type="Gene3D" id="1.10.10.10">
    <property type="entry name" value="Winged helix-like DNA-binding domain superfamily/Winged helix DNA-binding domain"/>
    <property type="match status" value="1"/>
</dbReference>
<feature type="coiled-coil region" evidence="1">
    <location>
        <begin position="334"/>
        <end position="361"/>
    </location>
</feature>
<dbReference type="InterPro" id="IPR026444">
    <property type="entry name" value="Secre_tail"/>
</dbReference>
<reference evidence="4 5" key="1">
    <citation type="submission" date="2018-03" db="EMBL/GenBank/DDBJ databases">
        <title>Genomic Encyclopedia of Type Strains, Phase III (KMG-III): the genomes of soil and plant-associated and newly described type strains.</title>
        <authorList>
            <person name="Whitman W."/>
        </authorList>
    </citation>
    <scope>NUCLEOTIDE SEQUENCE [LARGE SCALE GENOMIC DNA]</scope>
    <source>
        <strain evidence="4 5">CGMCC 1.12700</strain>
    </source>
</reference>
<sequence>MKKSVLLTAAPLLLSFSMHAQQWAGSSTTSGDISRSGKVGIGIASPAAPFHISNVGNTLYRNIGVGQILRGVQNTAAAGLVFEEDANTSASAISQFNNTMYFWRKSGAGNFSGSDIKMVLDSTGKVGIGTTAPVAPLQVTNLNNTLYRNLGVGQVLRGVQSTAAASLILEEDANTNASAISQFNNIMYFWRKSGSGSFSGSDVKMIIDGNGSVGIGTTGSFAYTSLAGALTGSTPPPASGTVLFEVNGVSRCLAEIVTSDRNLKANIKPLTNALSIVKQLEGKTYQWNEKAQKEKRADNGTHVGFIAQDLQKIIPEVVIADKDGELGVNYTEIIPLLTEAIKEQQNQIEELKALVKNQSAQSTDNKMEVTSKLNIKLSENNLSVLGQNTPNPFGDFTTIECYIPSEVKTASLVFTTVDGKTLKVIDLTQRGKVTANIYASELKNGVYLYTLMADGKVVDSKRMGVLK</sequence>
<dbReference type="PROSITE" id="PS51688">
    <property type="entry name" value="ICA"/>
    <property type="match status" value="1"/>
</dbReference>
<evidence type="ECO:0000256" key="1">
    <source>
        <dbReference type="SAM" id="Coils"/>
    </source>
</evidence>
<dbReference type="OrthoDB" id="1001730at2"/>
<dbReference type="NCBIfam" id="TIGR04183">
    <property type="entry name" value="Por_Secre_tail"/>
    <property type="match status" value="1"/>
</dbReference>
<dbReference type="EMBL" id="PYGD01000013">
    <property type="protein sequence ID" value="PSK88995.1"/>
    <property type="molecule type" value="Genomic_DNA"/>
</dbReference>
<keyword evidence="1" id="KW-0175">Coiled coil</keyword>
<keyword evidence="5" id="KW-1185">Reference proteome</keyword>
<feature type="chain" id="PRO_5015140556" evidence="2">
    <location>
        <begin position="21"/>
        <end position="467"/>
    </location>
</feature>
<evidence type="ECO:0000313" key="5">
    <source>
        <dbReference type="Proteomes" id="UP000240572"/>
    </source>
</evidence>
<evidence type="ECO:0000313" key="4">
    <source>
        <dbReference type="EMBL" id="PSK88995.1"/>
    </source>
</evidence>
<comment type="caution">
    <text evidence="4">The sequence shown here is derived from an EMBL/GenBank/DDBJ whole genome shotgun (WGS) entry which is preliminary data.</text>
</comment>
<dbReference type="RefSeq" id="WP_106525024.1">
    <property type="nucleotide sequence ID" value="NZ_PYGD01000013.1"/>
</dbReference>
<dbReference type="AlphaFoldDB" id="A0A2P8CVK9"/>
<dbReference type="InterPro" id="IPR030392">
    <property type="entry name" value="S74_ICA"/>
</dbReference>
<name>A0A2P8CVK9_9BACT</name>
<feature type="signal peptide" evidence="2">
    <location>
        <begin position="1"/>
        <end position="20"/>
    </location>
</feature>
<evidence type="ECO:0000259" key="3">
    <source>
        <dbReference type="PROSITE" id="PS51688"/>
    </source>
</evidence>
<gene>
    <name evidence="4" type="ORF">B0I18_1136</name>
</gene>
<feature type="domain" description="Peptidase S74" evidence="3">
    <location>
        <begin position="259"/>
        <end position="355"/>
    </location>
</feature>
<dbReference type="Pfam" id="PF13884">
    <property type="entry name" value="Peptidase_S74"/>
    <property type="match status" value="1"/>
</dbReference>
<proteinExistence type="predicted"/>
<dbReference type="InterPro" id="IPR036388">
    <property type="entry name" value="WH-like_DNA-bd_sf"/>
</dbReference>
<evidence type="ECO:0000256" key="2">
    <source>
        <dbReference type="SAM" id="SignalP"/>
    </source>
</evidence>
<accession>A0A2P8CVK9</accession>